<keyword evidence="2" id="KW-0472">Membrane</keyword>
<dbReference type="Proteomes" id="UP000664398">
    <property type="component" value="Unassembled WGS sequence"/>
</dbReference>
<keyword evidence="2" id="KW-0812">Transmembrane</keyword>
<dbReference type="RefSeq" id="WP_208045688.1">
    <property type="nucleotide sequence ID" value="NZ_JAGDYL010000010.1"/>
</dbReference>
<keyword evidence="2" id="KW-1133">Transmembrane helix</keyword>
<feature type="transmembrane region" description="Helical" evidence="2">
    <location>
        <begin position="46"/>
        <end position="71"/>
    </location>
</feature>
<sequence>MSIPDDELDRRLAALADPTPLIDPAAARALVREAAAPSRRRGRKRAWMIAGALALTGALAVPTTAVAIRLFEAQTGRVGAPGMTEELAGDEWIDLGAEDLDGDIASAAPRELPVPESIDWESTIVAVAGQFERSFGGENAEMQRIGIVSVYEREIWLAWLREWIEADRVGDDARRDTALAVLAEAPDWPTFVATDGGGIRFVMWSYIARIASDDPAVRRDAAQALLQQEVVDPLVWLEENPIDAMTGERIDVDEVIAGLSPTQAALRELWDGRDRTAVNDEIHAGIAEISDETDTTPGSQWWRDHERALREIAAAAGHPDPLPSARLDPAAGGEG</sequence>
<evidence type="ECO:0000313" key="4">
    <source>
        <dbReference type="Proteomes" id="UP000664398"/>
    </source>
</evidence>
<accession>A0A939LVJ7</accession>
<keyword evidence="4" id="KW-1185">Reference proteome</keyword>
<proteinExistence type="predicted"/>
<organism evidence="3 4">
    <name type="scientific">Leucobacter ruminantium</name>
    <dbReference type="NCBI Taxonomy" id="1289170"/>
    <lineage>
        <taxon>Bacteria</taxon>
        <taxon>Bacillati</taxon>
        <taxon>Actinomycetota</taxon>
        <taxon>Actinomycetes</taxon>
        <taxon>Micrococcales</taxon>
        <taxon>Microbacteriaceae</taxon>
        <taxon>Leucobacter</taxon>
    </lineage>
</organism>
<gene>
    <name evidence="3" type="ORF">J4H91_07745</name>
</gene>
<dbReference type="AlphaFoldDB" id="A0A939LVJ7"/>
<evidence type="ECO:0000313" key="3">
    <source>
        <dbReference type="EMBL" id="MBO1805211.1"/>
    </source>
</evidence>
<evidence type="ECO:0000256" key="2">
    <source>
        <dbReference type="SAM" id="Phobius"/>
    </source>
</evidence>
<feature type="region of interest" description="Disordered" evidence="1">
    <location>
        <begin position="314"/>
        <end position="335"/>
    </location>
</feature>
<name>A0A939LVJ7_9MICO</name>
<reference evidence="3" key="1">
    <citation type="submission" date="2021-03" db="EMBL/GenBank/DDBJ databases">
        <title>Leucobacter chromiisoli sp. nov., isolated from chromium-containing soil of chemical plant.</title>
        <authorList>
            <person name="Xu Z."/>
        </authorList>
    </citation>
    <scope>NUCLEOTIDE SEQUENCE</scope>
    <source>
        <strain evidence="3">A2</strain>
    </source>
</reference>
<protein>
    <submittedName>
        <fullName evidence="3">Uncharacterized protein</fullName>
    </submittedName>
</protein>
<evidence type="ECO:0000256" key="1">
    <source>
        <dbReference type="SAM" id="MobiDB-lite"/>
    </source>
</evidence>
<dbReference type="EMBL" id="JAGDYL010000010">
    <property type="protein sequence ID" value="MBO1805211.1"/>
    <property type="molecule type" value="Genomic_DNA"/>
</dbReference>
<comment type="caution">
    <text evidence="3">The sequence shown here is derived from an EMBL/GenBank/DDBJ whole genome shotgun (WGS) entry which is preliminary data.</text>
</comment>